<dbReference type="PANTHER" id="PTHR48043">
    <property type="entry name" value="EG:EG0003.4 PROTEIN-RELATED"/>
    <property type="match status" value="1"/>
</dbReference>
<dbReference type="PANTHER" id="PTHR48043:SF145">
    <property type="entry name" value="FI06409P-RELATED"/>
    <property type="match status" value="1"/>
</dbReference>
<reference evidence="3 4" key="1">
    <citation type="submission" date="2024-07" db="EMBL/GenBank/DDBJ databases">
        <authorList>
            <person name="Pitt A."/>
            <person name="Hahn M.W."/>
        </authorList>
    </citation>
    <scope>NUCLEOTIDE SEQUENCE [LARGE SCALE GENOMIC DNA]</scope>
    <source>
        <strain evidence="3 4">2-AUSEE-184A6</strain>
    </source>
</reference>
<dbReference type="InterPro" id="IPR050271">
    <property type="entry name" value="UDP-glycosyltransferase"/>
</dbReference>
<dbReference type="Proteomes" id="UP001623559">
    <property type="component" value="Unassembled WGS sequence"/>
</dbReference>
<accession>A0ABW8SVJ6</accession>
<dbReference type="EMBL" id="JBEWZG010000002">
    <property type="protein sequence ID" value="MFL0206410.1"/>
    <property type="molecule type" value="Genomic_DNA"/>
</dbReference>
<dbReference type="CDD" id="cd03784">
    <property type="entry name" value="GT1_Gtf-like"/>
    <property type="match status" value="1"/>
</dbReference>
<keyword evidence="2" id="KW-0808">Transferase</keyword>
<evidence type="ECO:0000313" key="3">
    <source>
        <dbReference type="EMBL" id="MFL0206410.1"/>
    </source>
</evidence>
<keyword evidence="1" id="KW-0328">Glycosyltransferase</keyword>
<evidence type="ECO:0000256" key="1">
    <source>
        <dbReference type="ARBA" id="ARBA00022676"/>
    </source>
</evidence>
<dbReference type="SUPFAM" id="SSF53756">
    <property type="entry name" value="UDP-Glycosyltransferase/glycogen phosphorylase"/>
    <property type="match status" value="1"/>
</dbReference>
<dbReference type="RefSeq" id="WP_406777987.1">
    <property type="nucleotide sequence ID" value="NZ_JBEWZG010000002.1"/>
</dbReference>
<proteinExistence type="predicted"/>
<evidence type="ECO:0000313" key="4">
    <source>
        <dbReference type="Proteomes" id="UP001623559"/>
    </source>
</evidence>
<dbReference type="Pfam" id="PF00201">
    <property type="entry name" value="UDPGT"/>
    <property type="match status" value="1"/>
</dbReference>
<name>A0ABW8SVJ6_9BACT</name>
<comment type="caution">
    <text evidence="3">The sequence shown here is derived from an EMBL/GenBank/DDBJ whole genome shotgun (WGS) entry which is preliminary data.</text>
</comment>
<protein>
    <submittedName>
        <fullName evidence="3">Glycosyltransferase</fullName>
    </submittedName>
</protein>
<organism evidence="3 4">
    <name type="scientific">Aquirufa novilacunae</name>
    <dbReference type="NCBI Taxonomy" id="3139305"/>
    <lineage>
        <taxon>Bacteria</taxon>
        <taxon>Pseudomonadati</taxon>
        <taxon>Bacteroidota</taxon>
        <taxon>Cytophagia</taxon>
        <taxon>Cytophagales</taxon>
        <taxon>Flectobacillaceae</taxon>
        <taxon>Aquirufa</taxon>
    </lineage>
</organism>
<gene>
    <name evidence="3" type="ORF">V7S74_06610</name>
</gene>
<sequence>MKALLIITPAQGHYSATFSLVDSLTHLGYLTYISTNIEYESNLKSLRYNTCILNAIPFGLDYDLYGDYSTSQLKEILSERMEFKIYESRKLELENIIENIAPDLVFIDSHNSTDFIPLYHILKKNKCKLFFLQTTLSTSLCWNSPHLTSAYSPDKPVKILIENTLIKANLLKNRFFEWVKFMGFDDKSTIKKKFTQENINKKYALKWTYPIGCTFNSIDTIAVSPIELEFNTTIHDTIYLGTSVMQATESAINGQGHFKKELLYVSFGTLNIHKTRIIETFLDKLNEVLYELPNVKTIVTVGKNMALYNSNQSRWNQIQLLQYVDQKDILKSCDFFISHGGLNSIKEAIHFNVPMLIYPLEGDQFGNAQKVKYHNLGLTGNIELITQESLKSNLSILIKERSKYKSNLQDFNQRISNYNSTEVLLKAINKAKILE</sequence>
<dbReference type="InterPro" id="IPR002213">
    <property type="entry name" value="UDP_glucos_trans"/>
</dbReference>
<dbReference type="Gene3D" id="3.40.50.2000">
    <property type="entry name" value="Glycogen Phosphorylase B"/>
    <property type="match status" value="1"/>
</dbReference>
<evidence type="ECO:0000256" key="2">
    <source>
        <dbReference type="ARBA" id="ARBA00022679"/>
    </source>
</evidence>